<dbReference type="Proteomes" id="UP000236370">
    <property type="component" value="Unassembled WGS sequence"/>
</dbReference>
<dbReference type="EMBL" id="NBAG03000432">
    <property type="protein sequence ID" value="PNI25371.1"/>
    <property type="molecule type" value="Genomic_DNA"/>
</dbReference>
<feature type="transmembrane region" description="Helical" evidence="2">
    <location>
        <begin position="12"/>
        <end position="34"/>
    </location>
</feature>
<keyword evidence="2" id="KW-1133">Transmembrane helix</keyword>
<reference evidence="4 5" key="1">
    <citation type="submission" date="2017-12" db="EMBL/GenBank/DDBJ databases">
        <title>High-resolution comparative analysis of great ape genomes.</title>
        <authorList>
            <person name="Pollen A."/>
            <person name="Hastie A."/>
            <person name="Hormozdiari F."/>
            <person name="Dougherty M."/>
            <person name="Liu R."/>
            <person name="Chaisson M."/>
            <person name="Hoppe E."/>
            <person name="Hill C."/>
            <person name="Pang A."/>
            <person name="Hillier L."/>
            <person name="Baker C."/>
            <person name="Armstrong J."/>
            <person name="Shendure J."/>
            <person name="Paten B."/>
            <person name="Wilson R."/>
            <person name="Chao H."/>
            <person name="Schneider V."/>
            <person name="Ventura M."/>
            <person name="Kronenberg Z."/>
            <person name="Murali S."/>
            <person name="Gordon D."/>
            <person name="Cantsilieris S."/>
            <person name="Munson K."/>
            <person name="Nelson B."/>
            <person name="Raja A."/>
            <person name="Underwood J."/>
            <person name="Diekhans M."/>
            <person name="Fiddes I."/>
            <person name="Haussler D."/>
            <person name="Eichler E."/>
        </authorList>
    </citation>
    <scope>NUCLEOTIDE SEQUENCE [LARGE SCALE GENOMIC DNA]</scope>
    <source>
        <strain evidence="4">Yerkes chimp pedigree #C0471</strain>
    </source>
</reference>
<evidence type="ECO:0000259" key="3">
    <source>
        <dbReference type="Pfam" id="PF17039"/>
    </source>
</evidence>
<feature type="non-terminal residue" evidence="4">
    <location>
        <position position="118"/>
    </location>
</feature>
<evidence type="ECO:0000313" key="4">
    <source>
        <dbReference type="EMBL" id="PNI25371.1"/>
    </source>
</evidence>
<name>A0A2J8JRI3_PANTR</name>
<evidence type="ECO:0000256" key="1">
    <source>
        <dbReference type="SAM" id="MobiDB-lite"/>
    </source>
</evidence>
<gene>
    <name evidence="4" type="ORF">CK820_G0045079</name>
</gene>
<evidence type="ECO:0000313" key="5">
    <source>
        <dbReference type="Proteomes" id="UP000236370"/>
    </source>
</evidence>
<dbReference type="Pfam" id="PF17039">
    <property type="entry name" value="Glyco_tran_10_N"/>
    <property type="match status" value="1"/>
</dbReference>
<sequence length="118" mass="12918">MDPLGAAKPQWPWRRCLAALLFQLLVAVCFFSYLRVSRDDATGSPRPGLMAVEPVTGAPSGSSRQDTTPTRPTLLILLWTWPFHIPVALSRCSEMVPGAADCHITADRKVYPQADAVI</sequence>
<feature type="domain" description="Fucosyltransferase N-terminal" evidence="3">
    <location>
        <begin position="73"/>
        <end position="118"/>
    </location>
</feature>
<comment type="caution">
    <text evidence="4">The sequence shown here is derived from an EMBL/GenBank/DDBJ whole genome shotgun (WGS) entry which is preliminary data.</text>
</comment>
<protein>
    <submittedName>
        <fullName evidence="4">FUT3 isoform 5</fullName>
    </submittedName>
</protein>
<organism evidence="4 5">
    <name type="scientific">Pan troglodytes</name>
    <name type="common">Chimpanzee</name>
    <dbReference type="NCBI Taxonomy" id="9598"/>
    <lineage>
        <taxon>Eukaryota</taxon>
        <taxon>Metazoa</taxon>
        <taxon>Chordata</taxon>
        <taxon>Craniata</taxon>
        <taxon>Vertebrata</taxon>
        <taxon>Euteleostomi</taxon>
        <taxon>Mammalia</taxon>
        <taxon>Eutheria</taxon>
        <taxon>Euarchontoglires</taxon>
        <taxon>Primates</taxon>
        <taxon>Haplorrhini</taxon>
        <taxon>Catarrhini</taxon>
        <taxon>Hominidae</taxon>
        <taxon>Pan</taxon>
    </lineage>
</organism>
<dbReference type="SUPFAM" id="SSF53756">
    <property type="entry name" value="UDP-Glycosyltransferase/glycogen phosphorylase"/>
    <property type="match status" value="1"/>
</dbReference>
<keyword evidence="2" id="KW-0812">Transmembrane</keyword>
<accession>A0A2J8JRI3</accession>
<dbReference type="InterPro" id="IPR031481">
    <property type="entry name" value="Glyco_tran_10_N"/>
</dbReference>
<evidence type="ECO:0000256" key="2">
    <source>
        <dbReference type="SAM" id="Phobius"/>
    </source>
</evidence>
<proteinExistence type="predicted"/>
<keyword evidence="2" id="KW-0472">Membrane</keyword>
<feature type="region of interest" description="Disordered" evidence="1">
    <location>
        <begin position="40"/>
        <end position="69"/>
    </location>
</feature>
<dbReference type="AlphaFoldDB" id="A0A2J8JRI3"/>